<protein>
    <recommendedName>
        <fullName evidence="3">Beta-lactamase-related domain-containing protein</fullName>
    </recommendedName>
</protein>
<dbReference type="Proteomes" id="UP000003179">
    <property type="component" value="Unassembled WGS sequence"/>
</dbReference>
<name>A0ABP2K4N0_9ACTN</name>
<organism evidence="1 2">
    <name type="scientific">Cutibacterium modestum HL044PA1</name>
    <dbReference type="NCBI Taxonomy" id="765109"/>
    <lineage>
        <taxon>Bacteria</taxon>
        <taxon>Bacillati</taxon>
        <taxon>Actinomycetota</taxon>
        <taxon>Actinomycetes</taxon>
        <taxon>Propionibacteriales</taxon>
        <taxon>Propionibacteriaceae</taxon>
        <taxon>Cutibacterium</taxon>
        <taxon>Cutibacterium modestum</taxon>
    </lineage>
</organism>
<dbReference type="EMBL" id="ADZU01000033">
    <property type="protein sequence ID" value="EFS91817.1"/>
    <property type="molecule type" value="Genomic_DNA"/>
</dbReference>
<dbReference type="GeneID" id="92882097"/>
<evidence type="ECO:0000313" key="1">
    <source>
        <dbReference type="EMBL" id="EFS91817.1"/>
    </source>
</evidence>
<evidence type="ECO:0008006" key="3">
    <source>
        <dbReference type="Google" id="ProtNLM"/>
    </source>
</evidence>
<keyword evidence="2" id="KW-1185">Reference proteome</keyword>
<proteinExistence type="predicted"/>
<reference evidence="1" key="1">
    <citation type="submission" date="2010-08" db="EMBL/GenBank/DDBJ databases">
        <authorList>
            <person name="Weinstock G."/>
            <person name="Sodergren E."/>
            <person name="Clifton S."/>
            <person name="Fulton L."/>
            <person name="Fulton B."/>
            <person name="Courtney L."/>
            <person name="Fronick C."/>
            <person name="Harrison M."/>
            <person name="Strong C."/>
            <person name="Farmer C."/>
            <person name="Delahaunty K."/>
            <person name="Markovic C."/>
            <person name="Hall O."/>
            <person name="Minx P."/>
            <person name="Tomlinson C."/>
            <person name="Mitreva M."/>
            <person name="Hou S."/>
            <person name="Chen J."/>
            <person name="Wollam A."/>
            <person name="Pepin K.H."/>
            <person name="Johnson M."/>
            <person name="Bhonagiri V."/>
            <person name="Zhang X."/>
            <person name="Suruliraj S."/>
            <person name="Warren W."/>
            <person name="Chinwalla A."/>
            <person name="Mardis E.R."/>
            <person name="Wilson R.K."/>
        </authorList>
    </citation>
    <scope>NUCLEOTIDE SEQUENCE [LARGE SCALE GENOMIC DNA]</scope>
    <source>
        <strain evidence="1">HL044PA1</strain>
    </source>
</reference>
<evidence type="ECO:0000313" key="2">
    <source>
        <dbReference type="Proteomes" id="UP000003179"/>
    </source>
</evidence>
<gene>
    <name evidence="1" type="ORF">HMPREF9607_01978</name>
</gene>
<accession>A0ABP2K4N0</accession>
<dbReference type="RefSeq" id="WP_002527534.1">
    <property type="nucleotide sequence ID" value="NZ_GL383187.1"/>
</dbReference>
<comment type="caution">
    <text evidence="1">The sequence shown here is derived from an EMBL/GenBank/DDBJ whole genome shotgun (WGS) entry which is preliminary data.</text>
</comment>
<sequence>MTSRRPTRDDTLARWIPQLRPSVTGATIRDALTMSTGLLPGDP</sequence>